<feature type="binding site" evidence="11">
    <location>
        <position position="174"/>
    </location>
    <ligand>
        <name>ATP</name>
        <dbReference type="ChEBI" id="CHEBI:30616"/>
    </ligand>
</feature>
<evidence type="ECO:0000256" key="5">
    <source>
        <dbReference type="ARBA" id="ARBA00022741"/>
    </source>
</evidence>
<evidence type="ECO:0000256" key="12">
    <source>
        <dbReference type="PIRSR" id="PIRSR630616-3"/>
    </source>
</evidence>
<dbReference type="GO" id="GO:0051233">
    <property type="term" value="C:spindle midzone"/>
    <property type="evidence" value="ECO:0007669"/>
    <property type="project" value="UniProtKB-ARBA"/>
</dbReference>
<evidence type="ECO:0000313" key="18">
    <source>
        <dbReference type="EMBL" id="CAG8470336.1"/>
    </source>
</evidence>
<evidence type="ECO:0000256" key="3">
    <source>
        <dbReference type="ARBA" id="ARBA00022527"/>
    </source>
</evidence>
<accession>A0A9N8VY06</accession>
<evidence type="ECO:0000256" key="15">
    <source>
        <dbReference type="RuleBase" id="RU367134"/>
    </source>
</evidence>
<feature type="binding site" evidence="11">
    <location>
        <begin position="291"/>
        <end position="292"/>
    </location>
    <ligand>
        <name>ATP</name>
        <dbReference type="ChEBI" id="CHEBI:30616"/>
    </ligand>
</feature>
<evidence type="ECO:0000256" key="8">
    <source>
        <dbReference type="ARBA" id="ARBA00047899"/>
    </source>
</evidence>
<feature type="compositionally biased region" description="Low complexity" evidence="16">
    <location>
        <begin position="27"/>
        <end position="42"/>
    </location>
</feature>
<keyword evidence="3 14" id="KW-0723">Serine/threonine-protein kinase</keyword>
<comment type="catalytic activity">
    <reaction evidence="8 15">
        <text>L-threonyl-[protein] + ATP = O-phospho-L-threonyl-[protein] + ADP + H(+)</text>
        <dbReference type="Rhea" id="RHEA:46608"/>
        <dbReference type="Rhea" id="RHEA-COMP:11060"/>
        <dbReference type="Rhea" id="RHEA-COMP:11605"/>
        <dbReference type="ChEBI" id="CHEBI:15378"/>
        <dbReference type="ChEBI" id="CHEBI:30013"/>
        <dbReference type="ChEBI" id="CHEBI:30616"/>
        <dbReference type="ChEBI" id="CHEBI:61977"/>
        <dbReference type="ChEBI" id="CHEBI:456216"/>
        <dbReference type="EC" id="2.7.11.1"/>
    </reaction>
</comment>
<dbReference type="Pfam" id="PF00069">
    <property type="entry name" value="Pkinase"/>
    <property type="match status" value="1"/>
</dbReference>
<name>A0A9N8VY06_9GLOM</name>
<dbReference type="InterPro" id="IPR000719">
    <property type="entry name" value="Prot_kinase_dom"/>
</dbReference>
<dbReference type="Gene3D" id="1.10.510.10">
    <property type="entry name" value="Transferase(Phosphotransferase) domain 1"/>
    <property type="match status" value="1"/>
</dbReference>
<sequence length="430" mass="49035">MDYKKKQSTAKVANKSDRLPLKKLGMSSSNSNNNSSNVLNNSNKRETKSFRIASQAMLGAVMKLLSSSTVVNLKTAELVNNNNFKPQNNDIIELSHSINNLSLDENADKCGKKIEEDSTTIKTSMERNSMSLISYKPDKHTINQIEAANVPKPIQPRMWSLDNFEIGSPLGKGKFGRVYLAREKSSGYIIALKILFKQELHAAKVEKQLRREVEIQSHLRHPNILRLFGYFYDDQRVYLILEYAAKGELYKKLKSCKRFTEKRASRYVNQMANALVYLHKKHVIHRDIKPENLLLGMNGELKIADFGWSVHAPNARRKTLCGTLDYLPPEMVEGREHDARVDLWSLGVLCYEFLVGIPPFEDLSGHSATYKRIALVDLKIPDHISPEAQDLIVALLQYDPNKRLPLEQVVKHPWILLYNQIGSNACEEFE</sequence>
<dbReference type="GO" id="GO:0008608">
    <property type="term" value="P:attachment of spindle microtubules to kinetochore"/>
    <property type="evidence" value="ECO:0007669"/>
    <property type="project" value="UniProtKB-ARBA"/>
</dbReference>
<dbReference type="GO" id="GO:0090266">
    <property type="term" value="P:regulation of mitotic cell cycle spindle assembly checkpoint"/>
    <property type="evidence" value="ECO:0007669"/>
    <property type="project" value="UniProtKB-ARBA"/>
</dbReference>
<evidence type="ECO:0000256" key="7">
    <source>
        <dbReference type="ARBA" id="ARBA00022840"/>
    </source>
</evidence>
<dbReference type="GO" id="GO:0072479">
    <property type="term" value="P:response to mitotic cell cycle spindle assembly checkpoint signaling"/>
    <property type="evidence" value="ECO:0007669"/>
    <property type="project" value="UniProtKB-ARBA"/>
</dbReference>
<keyword evidence="7 11" id="KW-0067">ATP-binding</keyword>
<evidence type="ECO:0000256" key="4">
    <source>
        <dbReference type="ARBA" id="ARBA00022679"/>
    </source>
</evidence>
<dbReference type="CDD" id="cd14007">
    <property type="entry name" value="STKc_Aurora"/>
    <property type="match status" value="1"/>
</dbReference>
<evidence type="ECO:0000313" key="19">
    <source>
        <dbReference type="Proteomes" id="UP000789508"/>
    </source>
</evidence>
<comment type="similarity">
    <text evidence="15">Belongs to the protein kinase superfamily. Ser/Thr protein kinase family. Aurora subfamily.</text>
</comment>
<feature type="binding site" evidence="11">
    <location>
        <position position="305"/>
    </location>
    <ligand>
        <name>ATP</name>
        <dbReference type="ChEBI" id="CHEBI:30616"/>
    </ligand>
</feature>
<feature type="binding site" evidence="11">
    <location>
        <begin position="242"/>
        <end position="244"/>
    </location>
    <ligand>
        <name>ATP</name>
        <dbReference type="ChEBI" id="CHEBI:30616"/>
    </ligand>
</feature>
<dbReference type="GO" id="GO:0005524">
    <property type="term" value="F:ATP binding"/>
    <property type="evidence" value="ECO:0007669"/>
    <property type="project" value="UniProtKB-UniRule"/>
</dbReference>
<evidence type="ECO:0000256" key="1">
    <source>
        <dbReference type="ARBA" id="ARBA00012513"/>
    </source>
</evidence>
<dbReference type="InterPro" id="IPR011009">
    <property type="entry name" value="Kinase-like_dom_sf"/>
</dbReference>
<dbReference type="AlphaFoldDB" id="A0A9N8VY06"/>
<feature type="domain" description="Protein kinase" evidence="17">
    <location>
        <begin position="164"/>
        <end position="415"/>
    </location>
</feature>
<feature type="cross-link" description="Glycyl lysine isopeptide (Lys-Gly) (interchain with G-Cter in SUMO2)" evidence="12">
    <location>
        <position position="289"/>
    </location>
</feature>
<evidence type="ECO:0000256" key="6">
    <source>
        <dbReference type="ARBA" id="ARBA00022777"/>
    </source>
</evidence>
<reference evidence="18" key="1">
    <citation type="submission" date="2021-06" db="EMBL/GenBank/DDBJ databases">
        <authorList>
            <person name="Kallberg Y."/>
            <person name="Tangrot J."/>
            <person name="Rosling A."/>
        </authorList>
    </citation>
    <scope>NUCLEOTIDE SEQUENCE</scope>
    <source>
        <strain evidence="18">FL130A</strain>
    </source>
</reference>
<evidence type="ECO:0000256" key="9">
    <source>
        <dbReference type="ARBA" id="ARBA00048679"/>
    </source>
</evidence>
<proteinExistence type="inferred from homology"/>
<organism evidence="18 19">
    <name type="scientific">Ambispora leptoticha</name>
    <dbReference type="NCBI Taxonomy" id="144679"/>
    <lineage>
        <taxon>Eukaryota</taxon>
        <taxon>Fungi</taxon>
        <taxon>Fungi incertae sedis</taxon>
        <taxon>Mucoromycota</taxon>
        <taxon>Glomeromycotina</taxon>
        <taxon>Glomeromycetes</taxon>
        <taxon>Archaeosporales</taxon>
        <taxon>Ambisporaceae</taxon>
        <taxon>Ambispora</taxon>
    </lineage>
</organism>
<dbReference type="GO" id="GO:0032133">
    <property type="term" value="C:chromosome passenger complex"/>
    <property type="evidence" value="ECO:0007669"/>
    <property type="project" value="UniProtKB-ARBA"/>
</dbReference>
<dbReference type="InterPro" id="IPR030616">
    <property type="entry name" value="Aur-like"/>
</dbReference>
<dbReference type="InterPro" id="IPR008271">
    <property type="entry name" value="Ser/Thr_kinase_AS"/>
</dbReference>
<keyword evidence="19" id="KW-1185">Reference proteome</keyword>
<evidence type="ECO:0000256" key="2">
    <source>
        <dbReference type="ARBA" id="ARBA00021157"/>
    </source>
</evidence>
<dbReference type="SUPFAM" id="SSF56112">
    <property type="entry name" value="Protein kinase-like (PK-like)"/>
    <property type="match status" value="1"/>
</dbReference>
<evidence type="ECO:0000256" key="16">
    <source>
        <dbReference type="SAM" id="MobiDB-lite"/>
    </source>
</evidence>
<evidence type="ECO:0000259" key="17">
    <source>
        <dbReference type="PROSITE" id="PS50011"/>
    </source>
</evidence>
<dbReference type="InterPro" id="IPR017441">
    <property type="entry name" value="Protein_kinase_ATP_BS"/>
</dbReference>
<dbReference type="Gene3D" id="3.30.200.20">
    <property type="entry name" value="Phosphorylase Kinase, domain 1"/>
    <property type="match status" value="1"/>
</dbReference>
<evidence type="ECO:0000256" key="10">
    <source>
        <dbReference type="PIRSR" id="PIRSR630616-1"/>
    </source>
</evidence>
<dbReference type="EC" id="2.7.11.1" evidence="1 15"/>
<evidence type="ECO:0000256" key="11">
    <source>
        <dbReference type="PIRSR" id="PIRSR630616-2"/>
    </source>
</evidence>
<dbReference type="GO" id="GO:0044779">
    <property type="term" value="P:meiotic spindle checkpoint signaling"/>
    <property type="evidence" value="ECO:0007669"/>
    <property type="project" value="UniProtKB-ARBA"/>
</dbReference>
<feature type="active site" description="Proton acceptor" evidence="10">
    <location>
        <position position="287"/>
    </location>
</feature>
<feature type="binding site" evidence="11 13">
    <location>
        <position position="193"/>
    </location>
    <ligand>
        <name>ATP</name>
        <dbReference type="ChEBI" id="CHEBI:30616"/>
    </ligand>
</feature>
<protein>
    <recommendedName>
        <fullName evidence="2 15">Aurora kinase</fullName>
        <ecNumber evidence="1 15">2.7.11.1</ecNumber>
    </recommendedName>
</protein>
<gene>
    <name evidence="18" type="ORF">ALEPTO_LOCUS1980</name>
</gene>
<keyword evidence="6 15" id="KW-0418">Kinase</keyword>
<feature type="region of interest" description="Disordered" evidence="16">
    <location>
        <begin position="1"/>
        <end position="44"/>
    </location>
</feature>
<dbReference type="PROSITE" id="PS00107">
    <property type="entry name" value="PROTEIN_KINASE_ATP"/>
    <property type="match status" value="1"/>
</dbReference>
<evidence type="ECO:0000256" key="14">
    <source>
        <dbReference type="RuleBase" id="RU000304"/>
    </source>
</evidence>
<keyword evidence="4 15" id="KW-0808">Transferase</keyword>
<dbReference type="GO" id="GO:1902115">
    <property type="term" value="P:regulation of organelle assembly"/>
    <property type="evidence" value="ECO:0007669"/>
    <property type="project" value="UniProtKB-ARBA"/>
</dbReference>
<dbReference type="GO" id="GO:0000776">
    <property type="term" value="C:kinetochore"/>
    <property type="evidence" value="ECO:0007669"/>
    <property type="project" value="UniProtKB-ARBA"/>
</dbReference>
<dbReference type="PROSITE" id="PS00108">
    <property type="entry name" value="PROTEIN_KINASE_ST"/>
    <property type="match status" value="1"/>
</dbReference>
<dbReference type="OrthoDB" id="377346at2759"/>
<dbReference type="GO" id="GO:0032465">
    <property type="term" value="P:regulation of cytokinesis"/>
    <property type="evidence" value="ECO:0007669"/>
    <property type="project" value="UniProtKB-ARBA"/>
</dbReference>
<dbReference type="FunFam" id="1.10.510.10:FF:000235">
    <property type="entry name" value="Serine/threonine-protein kinase ark1"/>
    <property type="match status" value="1"/>
</dbReference>
<comment type="catalytic activity">
    <reaction evidence="9 15">
        <text>L-seryl-[protein] + ATP = O-phospho-L-seryl-[protein] + ADP + H(+)</text>
        <dbReference type="Rhea" id="RHEA:17989"/>
        <dbReference type="Rhea" id="RHEA-COMP:9863"/>
        <dbReference type="Rhea" id="RHEA-COMP:11604"/>
        <dbReference type="ChEBI" id="CHEBI:15378"/>
        <dbReference type="ChEBI" id="CHEBI:29999"/>
        <dbReference type="ChEBI" id="CHEBI:30616"/>
        <dbReference type="ChEBI" id="CHEBI:83421"/>
        <dbReference type="ChEBI" id="CHEBI:456216"/>
        <dbReference type="EC" id="2.7.11.1"/>
    </reaction>
</comment>
<dbReference type="EMBL" id="CAJVPS010000258">
    <property type="protein sequence ID" value="CAG8470336.1"/>
    <property type="molecule type" value="Genomic_DNA"/>
</dbReference>
<dbReference type="FunFam" id="3.30.200.20:FF:000042">
    <property type="entry name" value="Aurora kinase A"/>
    <property type="match status" value="1"/>
</dbReference>
<dbReference type="SMART" id="SM00220">
    <property type="entry name" value="S_TKc"/>
    <property type="match status" value="1"/>
</dbReference>
<dbReference type="PANTHER" id="PTHR24350">
    <property type="entry name" value="SERINE/THREONINE-PROTEIN KINASE IAL-RELATED"/>
    <property type="match status" value="1"/>
</dbReference>
<keyword evidence="5 11" id="KW-0547">Nucleotide-binding</keyword>
<dbReference type="GO" id="GO:0045143">
    <property type="term" value="P:homologous chromosome segregation"/>
    <property type="evidence" value="ECO:0007669"/>
    <property type="project" value="UniProtKB-ARBA"/>
</dbReference>
<comment type="caution">
    <text evidence="18">The sequence shown here is derived from an EMBL/GenBank/DDBJ whole genome shotgun (WGS) entry which is preliminary data.</text>
</comment>
<dbReference type="GO" id="GO:0004674">
    <property type="term" value="F:protein serine/threonine kinase activity"/>
    <property type="evidence" value="ECO:0007669"/>
    <property type="project" value="UniProtKB-KW"/>
</dbReference>
<dbReference type="Proteomes" id="UP000789508">
    <property type="component" value="Unassembled WGS sequence"/>
</dbReference>
<dbReference type="PROSITE" id="PS50011">
    <property type="entry name" value="PROTEIN_KINASE_DOM"/>
    <property type="match status" value="1"/>
</dbReference>
<evidence type="ECO:0000256" key="13">
    <source>
        <dbReference type="PROSITE-ProRule" id="PRU10141"/>
    </source>
</evidence>